<accession>A0A4S3TKA2</accession>
<dbReference type="InterPro" id="IPR050131">
    <property type="entry name" value="Peptidase_S8_subtilisin-like"/>
</dbReference>
<evidence type="ECO:0000256" key="8">
    <source>
        <dbReference type="SAM" id="Phobius"/>
    </source>
</evidence>
<dbReference type="PROSITE" id="PS00138">
    <property type="entry name" value="SUBTILASE_SER"/>
    <property type="match status" value="1"/>
</dbReference>
<evidence type="ECO:0000256" key="2">
    <source>
        <dbReference type="ARBA" id="ARBA00022670"/>
    </source>
</evidence>
<feature type="region of interest" description="Disordered" evidence="7">
    <location>
        <begin position="182"/>
        <end position="232"/>
    </location>
</feature>
<proteinExistence type="inferred from homology"/>
<protein>
    <submittedName>
        <fullName evidence="10">Peptidase S8</fullName>
    </submittedName>
</protein>
<gene>
    <name evidence="10" type="ORF">D8Y22_12655</name>
</gene>
<keyword evidence="4 5" id="KW-0720">Serine protease</keyword>
<organism evidence="10 11">
    <name type="scientific">Salinadaptatus halalkaliphilus</name>
    <dbReference type="NCBI Taxonomy" id="2419781"/>
    <lineage>
        <taxon>Archaea</taxon>
        <taxon>Methanobacteriati</taxon>
        <taxon>Methanobacteriota</taxon>
        <taxon>Stenosarchaea group</taxon>
        <taxon>Halobacteria</taxon>
        <taxon>Halobacteriales</taxon>
        <taxon>Natrialbaceae</taxon>
        <taxon>Salinadaptatus</taxon>
    </lineage>
</organism>
<reference evidence="10 11" key="1">
    <citation type="submission" date="2018-10" db="EMBL/GenBank/DDBJ databases">
        <title>Natronolimnobius sp. XQ-INN 246 isolated from Inner Mongolia Autonomous Region of China.</title>
        <authorList>
            <person name="Xue Q."/>
        </authorList>
    </citation>
    <scope>NUCLEOTIDE SEQUENCE [LARGE SCALE GENOMIC DNA]</scope>
    <source>
        <strain evidence="10 11">XQ-INN 246</strain>
    </source>
</reference>
<name>A0A4S3TKA2_9EURY</name>
<comment type="caution">
    <text evidence="10">The sequence shown here is derived from an EMBL/GenBank/DDBJ whole genome shotgun (WGS) entry which is preliminary data.</text>
</comment>
<evidence type="ECO:0000256" key="7">
    <source>
        <dbReference type="SAM" id="MobiDB-lite"/>
    </source>
</evidence>
<feature type="active site" description="Charge relay system" evidence="5">
    <location>
        <position position="175"/>
    </location>
</feature>
<keyword evidence="8" id="KW-0472">Membrane</keyword>
<dbReference type="GO" id="GO:0004252">
    <property type="term" value="F:serine-type endopeptidase activity"/>
    <property type="evidence" value="ECO:0007669"/>
    <property type="project" value="UniProtKB-UniRule"/>
</dbReference>
<dbReference type="InterPro" id="IPR022398">
    <property type="entry name" value="Peptidase_S8_His-AS"/>
</dbReference>
<keyword evidence="2 5" id="KW-0645">Protease</keyword>
<evidence type="ECO:0000256" key="1">
    <source>
        <dbReference type="ARBA" id="ARBA00011073"/>
    </source>
</evidence>
<dbReference type="EMBL" id="RBZW01000032">
    <property type="protein sequence ID" value="THE64544.1"/>
    <property type="molecule type" value="Genomic_DNA"/>
</dbReference>
<feature type="transmembrane region" description="Helical" evidence="8">
    <location>
        <begin position="480"/>
        <end position="498"/>
    </location>
</feature>
<keyword evidence="8" id="KW-0812">Transmembrane</keyword>
<dbReference type="OrthoDB" id="27270at2157"/>
<dbReference type="InterPro" id="IPR015500">
    <property type="entry name" value="Peptidase_S8_subtilisin-rel"/>
</dbReference>
<feature type="active site" description="Charge relay system" evidence="5">
    <location>
        <position position="222"/>
    </location>
</feature>
<dbReference type="InterPro" id="IPR023828">
    <property type="entry name" value="Peptidase_S8_Ser-AS"/>
</dbReference>
<dbReference type="SUPFAM" id="SSF52743">
    <property type="entry name" value="Subtilisin-like"/>
    <property type="match status" value="1"/>
</dbReference>
<sequence length="502" mass="52024">MALVPTAVIAGTDGGTTDDPNRSEGDDTFLGDDRFESNASVDVVVRLEETTLVDVESGSAAEQHLEDHANETQAPLLEYAHETAGVDVRESFWVTNAVVLEVDTDRVDLEELEAIANVESVHRNFELPAPEPPAPQAAPESSPDRTTDAIDSLDVPAVWDEYDTRGGGVRVAVLDTGVDADHPDLELYTDDPSDPTSPGGWAAFDEDGEPIEGSTPHDAGTHGTHVSGTIAGGNASGTQLGVAPDVELLHGQVLTDEGATFAQVVAGLEWALEQDADVINLSLGTTGTYPELIDPVRHAVESDVVVVGAIGNDGPETSGSPGNVYEAVSVGAVDHDGEVAPFSGGERLERTAWEDTPGDWPDAYDVPTVVAPGVDIKSTVPAGYARQPGTSMATPHVTGTIALLSAIAPDSDPEDLEAALVETAQKPDGDHERASHYGHGIVDAKAAADAVAHPESTVDPAASEADNDERADSIAVSPHLGIGATAGGIGVAIAAFAWRRAR</sequence>
<feature type="region of interest" description="Disordered" evidence="7">
    <location>
        <begin position="125"/>
        <end position="148"/>
    </location>
</feature>
<evidence type="ECO:0000256" key="4">
    <source>
        <dbReference type="ARBA" id="ARBA00022825"/>
    </source>
</evidence>
<feature type="region of interest" description="Disordered" evidence="7">
    <location>
        <begin position="1"/>
        <end position="24"/>
    </location>
</feature>
<evidence type="ECO:0000256" key="5">
    <source>
        <dbReference type="PROSITE-ProRule" id="PRU01240"/>
    </source>
</evidence>
<keyword evidence="3 5" id="KW-0378">Hydrolase</keyword>
<feature type="region of interest" description="Disordered" evidence="7">
    <location>
        <begin position="448"/>
        <end position="470"/>
    </location>
</feature>
<dbReference type="PANTHER" id="PTHR43806">
    <property type="entry name" value="PEPTIDASE S8"/>
    <property type="match status" value="1"/>
</dbReference>
<evidence type="ECO:0000259" key="9">
    <source>
        <dbReference type="Pfam" id="PF00082"/>
    </source>
</evidence>
<dbReference type="AlphaFoldDB" id="A0A4S3TKA2"/>
<dbReference type="InterPro" id="IPR036852">
    <property type="entry name" value="Peptidase_S8/S53_dom_sf"/>
</dbReference>
<dbReference type="Proteomes" id="UP000318864">
    <property type="component" value="Unassembled WGS sequence"/>
</dbReference>
<dbReference type="PROSITE" id="PS00137">
    <property type="entry name" value="SUBTILASE_HIS"/>
    <property type="match status" value="1"/>
</dbReference>
<feature type="active site" description="Charge relay system" evidence="5">
    <location>
        <position position="391"/>
    </location>
</feature>
<dbReference type="PROSITE" id="PS51892">
    <property type="entry name" value="SUBTILASE"/>
    <property type="match status" value="1"/>
</dbReference>
<evidence type="ECO:0000313" key="10">
    <source>
        <dbReference type="EMBL" id="THE64544.1"/>
    </source>
</evidence>
<dbReference type="GO" id="GO:0006508">
    <property type="term" value="P:proteolysis"/>
    <property type="evidence" value="ECO:0007669"/>
    <property type="project" value="UniProtKB-KW"/>
</dbReference>
<evidence type="ECO:0000256" key="3">
    <source>
        <dbReference type="ARBA" id="ARBA00022801"/>
    </source>
</evidence>
<dbReference type="InterPro" id="IPR000209">
    <property type="entry name" value="Peptidase_S8/S53_dom"/>
</dbReference>
<dbReference type="PANTHER" id="PTHR43806:SF11">
    <property type="entry name" value="CEREVISIN-RELATED"/>
    <property type="match status" value="1"/>
</dbReference>
<evidence type="ECO:0000256" key="6">
    <source>
        <dbReference type="RuleBase" id="RU003355"/>
    </source>
</evidence>
<comment type="similarity">
    <text evidence="1 5 6">Belongs to the peptidase S8 family.</text>
</comment>
<dbReference type="PROSITE" id="PS00136">
    <property type="entry name" value="SUBTILASE_ASP"/>
    <property type="match status" value="1"/>
</dbReference>
<dbReference type="InterPro" id="IPR023827">
    <property type="entry name" value="Peptidase_S8_Asp-AS"/>
</dbReference>
<feature type="domain" description="Peptidase S8/S53" evidence="9">
    <location>
        <begin position="166"/>
        <end position="440"/>
    </location>
</feature>
<dbReference type="Gene3D" id="3.40.50.200">
    <property type="entry name" value="Peptidase S8/S53 domain"/>
    <property type="match status" value="1"/>
</dbReference>
<evidence type="ECO:0000313" key="11">
    <source>
        <dbReference type="Proteomes" id="UP000318864"/>
    </source>
</evidence>
<keyword evidence="8" id="KW-1133">Transmembrane helix</keyword>
<dbReference type="PRINTS" id="PR00723">
    <property type="entry name" value="SUBTILISIN"/>
</dbReference>
<keyword evidence="11" id="KW-1185">Reference proteome</keyword>
<dbReference type="Pfam" id="PF00082">
    <property type="entry name" value="Peptidase_S8"/>
    <property type="match status" value="1"/>
</dbReference>